<dbReference type="GeneID" id="29982732"/>
<name>A0A2P4ZL38_9HYPO</name>
<proteinExistence type="predicted"/>
<dbReference type="Pfam" id="PF14498">
    <property type="entry name" value="Glyco_hyd_65N_2"/>
    <property type="match status" value="1"/>
</dbReference>
<reference evidence="5 6" key="1">
    <citation type="journal article" date="2016" name="Genome Announc.">
        <title>Draft Whole-Genome Sequence of Trichoderma gamsii T6085, a Promising Biocontrol Agent of Fusarium Head Blight on Wheat.</title>
        <authorList>
            <person name="Baroncelli R."/>
            <person name="Zapparata A."/>
            <person name="Piaggeschi G."/>
            <person name="Sarrocco S."/>
            <person name="Vannacci G."/>
        </authorList>
    </citation>
    <scope>NUCLEOTIDE SEQUENCE [LARGE SCALE GENOMIC DNA]</scope>
    <source>
        <strain evidence="5 6">T6085</strain>
    </source>
</reference>
<keyword evidence="1" id="KW-0732">Signal</keyword>
<dbReference type="GO" id="GO:0005975">
    <property type="term" value="P:carbohydrate metabolic process"/>
    <property type="evidence" value="ECO:0007669"/>
    <property type="project" value="InterPro"/>
</dbReference>
<evidence type="ECO:0000259" key="4">
    <source>
        <dbReference type="Pfam" id="PF22124"/>
    </source>
</evidence>
<dbReference type="InterPro" id="IPR027414">
    <property type="entry name" value="GH95_N_dom"/>
</dbReference>
<feature type="chain" id="PRO_5015140020" evidence="1">
    <location>
        <begin position="19"/>
        <end position="788"/>
    </location>
</feature>
<dbReference type="EMBL" id="JPDN02000020">
    <property type="protein sequence ID" value="PON25021.1"/>
    <property type="molecule type" value="Genomic_DNA"/>
</dbReference>
<feature type="signal peptide" evidence="1">
    <location>
        <begin position="1"/>
        <end position="18"/>
    </location>
</feature>
<dbReference type="InterPro" id="IPR054363">
    <property type="entry name" value="GH95_cat"/>
</dbReference>
<evidence type="ECO:0000259" key="3">
    <source>
        <dbReference type="Pfam" id="PF21307"/>
    </source>
</evidence>
<evidence type="ECO:0000256" key="1">
    <source>
        <dbReference type="SAM" id="SignalP"/>
    </source>
</evidence>
<feature type="domain" description="Glycosyl hydrolase family 95 catalytic" evidence="4">
    <location>
        <begin position="298"/>
        <end position="711"/>
    </location>
</feature>
<accession>A0A2P4ZL38</accession>
<dbReference type="Gene3D" id="1.50.10.10">
    <property type="match status" value="1"/>
</dbReference>
<dbReference type="PANTHER" id="PTHR31084">
    <property type="entry name" value="ALPHA-L-FUCOSIDASE 2"/>
    <property type="match status" value="1"/>
</dbReference>
<feature type="domain" description="Glycosyl hydrolase family 95 N-terminal" evidence="2">
    <location>
        <begin position="21"/>
        <end position="267"/>
    </location>
</feature>
<dbReference type="InterPro" id="IPR008928">
    <property type="entry name" value="6-hairpin_glycosidase_sf"/>
</dbReference>
<dbReference type="PIRSF" id="PIRSF007663">
    <property type="entry name" value="UCP007663"/>
    <property type="match status" value="1"/>
</dbReference>
<keyword evidence="6" id="KW-1185">Reference proteome</keyword>
<evidence type="ECO:0000313" key="5">
    <source>
        <dbReference type="EMBL" id="PON25021.1"/>
    </source>
</evidence>
<dbReference type="SUPFAM" id="SSF48208">
    <property type="entry name" value="Six-hairpin glycosidases"/>
    <property type="match status" value="1"/>
</dbReference>
<dbReference type="Pfam" id="PF22124">
    <property type="entry name" value="Glyco_hydro_95_cat"/>
    <property type="match status" value="1"/>
</dbReference>
<feature type="domain" description="Alpha fucosidase A-like C-terminal" evidence="3">
    <location>
        <begin position="728"/>
        <end position="777"/>
    </location>
</feature>
<protein>
    <submittedName>
        <fullName evidence="5">Uncharacterized protein</fullName>
    </submittedName>
</protein>
<gene>
    <name evidence="5" type="ORF">TGAM01_v206102</name>
</gene>
<evidence type="ECO:0000259" key="2">
    <source>
        <dbReference type="Pfam" id="PF14498"/>
    </source>
</evidence>
<dbReference type="Pfam" id="PF21307">
    <property type="entry name" value="Glyco_hydro_95_C"/>
    <property type="match status" value="1"/>
</dbReference>
<sequence>MLLAGLIAAAACAQGATARRLWATEPADPANIIMTAYPLGNGKLGAMPLGLVGEDIVVLNEHSLWSGGPFQSPDYIGGNPPGPVYTALPGIRDTIWQTQINNDISPLYGDPTNYYYGNYETLGNLTVKIAGLSQYSSYNRALDLETGIHQTTFRSNGASFTITTFCTFPGQVCVYNVQSTKPLPEITIGLQDNVRSSPASNFSCDTNGVHLRGQTQQDIGMIFDTRVQVINRPKAATCTASHELAIPADSKTKSVTVIYAAGTDYDQKKGTKASNYSFKGVDPAAAVLSTIQAAAKESYNSLYNSHVKDHNALFSQFTLNLPDPEHSASIPTAKLMEYYDDDIGNTFIENLLFDYGRYLFIGSCRPGSLPPNLQGIWTESLTPAWSADYHVDVNVQMNHWHTEQTGLGDIQGPLWDFITDTWVPRGTESAALLYDAPGFVGFSNLNTFGFTGQMNAAVWSNYPASAAWLMQNVWDRYDYGRDTTWYKATGYPLMKAVAEYWIHEMVPDLYSKDGTLVAAPCNSPEHGWTTFGCTHYQQLVWELFDHIIESWDATGDTNTTFLETVKETQAKLSPGIIIGWYGQIQEWKIGWDQPNDEHRHLSQLVGWYPGYSIGTNMWNKTVTDAVNITLTARGNGTTDSNTGWEKVWRVACWAQLNNTDIAYTYLKYAIGMNYADNGFSVYTTGSWPYELAAPFQIDANFGYTAAVLAMLITDLPVPSASKAVHTVILGPAIPSEWANGSVTGMRIRGGGSVDFSWDKNGLATHATLHNHKASIKIVDVNGKVLLHQ</sequence>
<organism evidence="5 6">
    <name type="scientific">Trichoderma gamsii</name>
    <dbReference type="NCBI Taxonomy" id="398673"/>
    <lineage>
        <taxon>Eukaryota</taxon>
        <taxon>Fungi</taxon>
        <taxon>Dikarya</taxon>
        <taxon>Ascomycota</taxon>
        <taxon>Pezizomycotina</taxon>
        <taxon>Sordariomycetes</taxon>
        <taxon>Hypocreomycetidae</taxon>
        <taxon>Hypocreales</taxon>
        <taxon>Hypocreaceae</taxon>
        <taxon>Trichoderma</taxon>
    </lineage>
</organism>
<evidence type="ECO:0000313" key="6">
    <source>
        <dbReference type="Proteomes" id="UP000054821"/>
    </source>
</evidence>
<comment type="caution">
    <text evidence="5">The sequence shown here is derived from an EMBL/GenBank/DDBJ whole genome shotgun (WGS) entry which is preliminary data.</text>
</comment>
<dbReference type="InterPro" id="IPR016518">
    <property type="entry name" value="Alpha-L-fucosidase"/>
</dbReference>
<dbReference type="PANTHER" id="PTHR31084:SF3">
    <property type="entry name" value="ALPHA-FUCOSIDASE A"/>
    <property type="match status" value="1"/>
</dbReference>
<dbReference type="RefSeq" id="XP_018664156.1">
    <property type="nucleotide sequence ID" value="XM_018802649.1"/>
</dbReference>
<dbReference type="GO" id="GO:0004560">
    <property type="term" value="F:alpha-L-fucosidase activity"/>
    <property type="evidence" value="ECO:0007669"/>
    <property type="project" value="InterPro"/>
</dbReference>
<dbReference type="Proteomes" id="UP000054821">
    <property type="component" value="Unassembled WGS sequence"/>
</dbReference>
<dbReference type="AlphaFoldDB" id="A0A2P4ZL38"/>
<dbReference type="InterPro" id="IPR049053">
    <property type="entry name" value="AFCA-like_C"/>
</dbReference>
<dbReference type="InterPro" id="IPR012341">
    <property type="entry name" value="6hp_glycosidase-like_sf"/>
</dbReference>